<feature type="transmembrane region" description="Helical" evidence="1">
    <location>
        <begin position="104"/>
        <end position="124"/>
    </location>
</feature>
<keyword evidence="1" id="KW-0812">Transmembrane</keyword>
<keyword evidence="4" id="KW-1185">Reference proteome</keyword>
<evidence type="ECO:0000313" key="3">
    <source>
        <dbReference type="EMBL" id="NLR89760.1"/>
    </source>
</evidence>
<evidence type="ECO:0000313" key="4">
    <source>
        <dbReference type="Proteomes" id="UP000585050"/>
    </source>
</evidence>
<keyword evidence="1" id="KW-0472">Membrane</keyword>
<feature type="transmembrane region" description="Helical" evidence="1">
    <location>
        <begin position="12"/>
        <end position="29"/>
    </location>
</feature>
<organism evidence="3 4">
    <name type="scientific">Flammeovirga agarivorans</name>
    <dbReference type="NCBI Taxonomy" id="2726742"/>
    <lineage>
        <taxon>Bacteria</taxon>
        <taxon>Pseudomonadati</taxon>
        <taxon>Bacteroidota</taxon>
        <taxon>Cytophagia</taxon>
        <taxon>Cytophagales</taxon>
        <taxon>Flammeovirgaceae</taxon>
        <taxon>Flammeovirga</taxon>
    </lineage>
</organism>
<proteinExistence type="predicted"/>
<sequence>MALLNSYFDQQSVLLTGAFGATAVLLFAASDSPLVKRKNMYLGHLSSAFIGVSSYSLFYSISPQIAVALAVGVSIGVMVFFDIVHPPGGATAYIAVYGGQKIHALGYGYLFFPVLIGVIILDIIKTIQPNKKHYECKSENY</sequence>
<dbReference type="Proteomes" id="UP000585050">
    <property type="component" value="Unassembled WGS sequence"/>
</dbReference>
<name>A0A7X8SGD8_9BACT</name>
<dbReference type="PANTHER" id="PTHR33741:SF5">
    <property type="entry name" value="TRANSMEMBRANE PROTEIN DDB_G0269096-RELATED"/>
    <property type="match status" value="1"/>
</dbReference>
<dbReference type="AlphaFoldDB" id="A0A7X8SGD8"/>
<dbReference type="RefSeq" id="WP_168880445.1">
    <property type="nucleotide sequence ID" value="NZ_JABAIL010000001.1"/>
</dbReference>
<feature type="transmembrane region" description="Helical" evidence="1">
    <location>
        <begin position="41"/>
        <end position="58"/>
    </location>
</feature>
<dbReference type="EMBL" id="JABAIL010000001">
    <property type="protein sequence ID" value="NLR89760.1"/>
    <property type="molecule type" value="Genomic_DNA"/>
</dbReference>
<dbReference type="PANTHER" id="PTHR33741">
    <property type="entry name" value="TRANSMEMBRANE PROTEIN DDB_G0269096-RELATED"/>
    <property type="match status" value="1"/>
</dbReference>
<reference evidence="3 4" key="1">
    <citation type="submission" date="2020-04" db="EMBL/GenBank/DDBJ databases">
        <title>Flammeovirga sp. SR4, a novel species isolated from seawater.</title>
        <authorList>
            <person name="Wang X."/>
        </authorList>
    </citation>
    <scope>NUCLEOTIDE SEQUENCE [LARGE SCALE GENOMIC DNA]</scope>
    <source>
        <strain evidence="3 4">SR4</strain>
    </source>
</reference>
<feature type="domain" description="HPP transmembrane region" evidence="2">
    <location>
        <begin position="2"/>
        <end position="124"/>
    </location>
</feature>
<protein>
    <submittedName>
        <fullName evidence="3">HPP family protein</fullName>
    </submittedName>
</protein>
<comment type="caution">
    <text evidence="3">The sequence shown here is derived from an EMBL/GenBank/DDBJ whole genome shotgun (WGS) entry which is preliminary data.</text>
</comment>
<feature type="transmembrane region" description="Helical" evidence="1">
    <location>
        <begin position="65"/>
        <end position="84"/>
    </location>
</feature>
<gene>
    <name evidence="3" type="ORF">HGP29_01015</name>
</gene>
<accession>A0A7X8SGD8</accession>
<evidence type="ECO:0000259" key="2">
    <source>
        <dbReference type="Pfam" id="PF04982"/>
    </source>
</evidence>
<evidence type="ECO:0000256" key="1">
    <source>
        <dbReference type="SAM" id="Phobius"/>
    </source>
</evidence>
<dbReference type="InterPro" id="IPR058581">
    <property type="entry name" value="TM_HPP"/>
</dbReference>
<keyword evidence="1" id="KW-1133">Transmembrane helix</keyword>
<dbReference type="Pfam" id="PF04982">
    <property type="entry name" value="TM_HPP"/>
    <property type="match status" value="1"/>
</dbReference>
<dbReference type="InterPro" id="IPR007065">
    <property type="entry name" value="HPP"/>
</dbReference>